<keyword evidence="2" id="KW-1185">Reference proteome</keyword>
<sequence>MIGASKQCLFFQGNKLLTSPFVLHRTTGFIESFLFPKDYSLLLLMRIDFAPWEWQPRRRAAWFRPELCCRDCLLRWLLPRPPLLRPFDFCLLLALAVAG</sequence>
<protein>
    <submittedName>
        <fullName evidence="1">Uncharacterized protein</fullName>
    </submittedName>
</protein>
<dbReference type="Proteomes" id="UP000187203">
    <property type="component" value="Unassembled WGS sequence"/>
</dbReference>
<comment type="caution">
    <text evidence="1">The sequence shown here is derived from an EMBL/GenBank/DDBJ whole genome shotgun (WGS) entry which is preliminary data.</text>
</comment>
<accession>A0A1R3KKA5</accession>
<evidence type="ECO:0000313" key="2">
    <source>
        <dbReference type="Proteomes" id="UP000187203"/>
    </source>
</evidence>
<dbReference type="EMBL" id="AWUE01013190">
    <property type="protein sequence ID" value="OMP07515.1"/>
    <property type="molecule type" value="Genomic_DNA"/>
</dbReference>
<evidence type="ECO:0000313" key="1">
    <source>
        <dbReference type="EMBL" id="OMP07515.1"/>
    </source>
</evidence>
<proteinExistence type="predicted"/>
<reference evidence="2" key="1">
    <citation type="submission" date="2013-09" db="EMBL/GenBank/DDBJ databases">
        <title>Corchorus olitorius genome sequencing.</title>
        <authorList>
            <person name="Alam M."/>
            <person name="Haque M.S."/>
            <person name="Islam M.S."/>
            <person name="Emdad E.M."/>
            <person name="Islam M.M."/>
            <person name="Ahmed B."/>
            <person name="Halim A."/>
            <person name="Hossen Q.M.M."/>
            <person name="Hossain M.Z."/>
            <person name="Ahmed R."/>
            <person name="Khan M.M."/>
            <person name="Islam R."/>
            <person name="Rashid M.M."/>
            <person name="Khan S.A."/>
            <person name="Rahman M.S."/>
            <person name="Alam M."/>
            <person name="Yahiya A.S."/>
            <person name="Khan M.S."/>
            <person name="Azam M.S."/>
            <person name="Haque T."/>
            <person name="Lashkar M.Z.H."/>
            <person name="Akhand A.I."/>
            <person name="Morshed G."/>
            <person name="Roy S."/>
            <person name="Uddin K.S."/>
            <person name="Rabeya T."/>
            <person name="Hossain A.S."/>
            <person name="Chowdhury A."/>
            <person name="Snigdha A.R."/>
            <person name="Mortoza M.S."/>
            <person name="Matin S.A."/>
            <person name="Hoque S.M.E."/>
            <person name="Islam M.K."/>
            <person name="Roy D.K."/>
            <person name="Haider R."/>
            <person name="Moosa M.M."/>
            <person name="Elias S.M."/>
            <person name="Hasan A.M."/>
            <person name="Jahan S."/>
            <person name="Shafiuddin M."/>
            <person name="Mahmood N."/>
            <person name="Shommy N.S."/>
        </authorList>
    </citation>
    <scope>NUCLEOTIDE SEQUENCE [LARGE SCALE GENOMIC DNA]</scope>
    <source>
        <strain evidence="2">cv. O-4</strain>
    </source>
</reference>
<organism evidence="1 2">
    <name type="scientific">Corchorus olitorius</name>
    <dbReference type="NCBI Taxonomy" id="93759"/>
    <lineage>
        <taxon>Eukaryota</taxon>
        <taxon>Viridiplantae</taxon>
        <taxon>Streptophyta</taxon>
        <taxon>Embryophyta</taxon>
        <taxon>Tracheophyta</taxon>
        <taxon>Spermatophyta</taxon>
        <taxon>Magnoliopsida</taxon>
        <taxon>eudicotyledons</taxon>
        <taxon>Gunneridae</taxon>
        <taxon>Pentapetalae</taxon>
        <taxon>rosids</taxon>
        <taxon>malvids</taxon>
        <taxon>Malvales</taxon>
        <taxon>Malvaceae</taxon>
        <taxon>Grewioideae</taxon>
        <taxon>Apeibeae</taxon>
        <taxon>Corchorus</taxon>
    </lineage>
</organism>
<dbReference type="AlphaFoldDB" id="A0A1R3KKA5"/>
<name>A0A1R3KKA5_9ROSI</name>
<gene>
    <name evidence="1" type="ORF">COLO4_07271</name>
</gene>